<dbReference type="InterPro" id="IPR038765">
    <property type="entry name" value="Papain-like_cys_pep_sf"/>
</dbReference>
<dbReference type="GO" id="GO:0008234">
    <property type="term" value="F:cysteine-type peptidase activity"/>
    <property type="evidence" value="ECO:0007669"/>
    <property type="project" value="InterPro"/>
</dbReference>
<dbReference type="Gene3D" id="3.40.395.10">
    <property type="entry name" value="Adenoviral Proteinase, Chain A"/>
    <property type="match status" value="1"/>
</dbReference>
<evidence type="ECO:0000313" key="6">
    <source>
        <dbReference type="Proteomes" id="UP000887574"/>
    </source>
</evidence>
<dbReference type="AlphaFoldDB" id="A0A915D5G9"/>
<organism evidence="6 7">
    <name type="scientific">Ditylenchus dipsaci</name>
    <dbReference type="NCBI Taxonomy" id="166011"/>
    <lineage>
        <taxon>Eukaryota</taxon>
        <taxon>Metazoa</taxon>
        <taxon>Ecdysozoa</taxon>
        <taxon>Nematoda</taxon>
        <taxon>Chromadorea</taxon>
        <taxon>Rhabditida</taxon>
        <taxon>Tylenchina</taxon>
        <taxon>Tylenchomorpha</taxon>
        <taxon>Sphaerularioidea</taxon>
        <taxon>Anguinidae</taxon>
        <taxon>Anguininae</taxon>
        <taxon>Ditylenchus</taxon>
    </lineage>
</organism>
<dbReference type="GO" id="GO:0006508">
    <property type="term" value="P:proteolysis"/>
    <property type="evidence" value="ECO:0007669"/>
    <property type="project" value="UniProtKB-KW"/>
</dbReference>
<dbReference type="InterPro" id="IPR003653">
    <property type="entry name" value="Peptidase_C48_C"/>
</dbReference>
<comment type="similarity">
    <text evidence="1">Belongs to the peptidase C48 family.</text>
</comment>
<evidence type="ECO:0000256" key="1">
    <source>
        <dbReference type="ARBA" id="ARBA00005234"/>
    </source>
</evidence>
<feature type="region of interest" description="Disordered" evidence="4">
    <location>
        <begin position="445"/>
        <end position="473"/>
    </location>
</feature>
<protein>
    <submittedName>
        <fullName evidence="7">Ubiquitin-like protease family profile domain-containing protein</fullName>
    </submittedName>
</protein>
<evidence type="ECO:0000259" key="5">
    <source>
        <dbReference type="PROSITE" id="PS50600"/>
    </source>
</evidence>
<evidence type="ECO:0000256" key="3">
    <source>
        <dbReference type="ARBA" id="ARBA00022801"/>
    </source>
</evidence>
<evidence type="ECO:0000256" key="2">
    <source>
        <dbReference type="ARBA" id="ARBA00022670"/>
    </source>
</evidence>
<evidence type="ECO:0000313" key="7">
    <source>
        <dbReference type="WBParaSite" id="jg15783"/>
    </source>
</evidence>
<feature type="compositionally biased region" description="Polar residues" evidence="4">
    <location>
        <begin position="452"/>
        <end position="461"/>
    </location>
</feature>
<feature type="domain" description="Ubiquitin-like protease family profile" evidence="5">
    <location>
        <begin position="1"/>
        <end position="119"/>
    </location>
</feature>
<sequence>MIASRLCSDIFRASSFPSHIVFMMLFMDVNQMKWLLAISCADKTAGGKIFIFGRKSYSHLMIMVEKIFVDGTFMMHRHCSNRSSTTTIMLSSLMNDKSVPKQTNGCDCGNFICQFAERASREVCPSCKQEDMDEYRKQMASELQAEKLLKEIGRCQYRDQLLSKLFQNSVYGSHCSYKFDPNLTPLLKASKKPIKEITAHRRSDSRLLVIVAWSGINGRDNDAELNAAADQLFNLPTACTLPPSKLAEARAKLAGPVSSEPLSSLEKVEHLEDDALFAIDRLEGGTTLTEQQHNSGNLTIALNTAKLEVENFHRSTARLALVVFLLLENETAAFILLTQSVKLSVKPKDSDTTNAKADTPRLSSLNLQVFNRKSRGGYERFLSSTRHQIFECKTGQKRRKVSVNGVSNVFSKLPEMALAMDSVVDISNTGASDAANLKIVLKKPEEGDKQSTDASTQNPSTFHHPHLLTSRLQ</sequence>
<dbReference type="PROSITE" id="PS50600">
    <property type="entry name" value="ULP_PROTEASE"/>
    <property type="match status" value="1"/>
</dbReference>
<accession>A0A915D5G9</accession>
<reference evidence="7" key="1">
    <citation type="submission" date="2022-11" db="UniProtKB">
        <authorList>
            <consortium name="WormBaseParasite"/>
        </authorList>
    </citation>
    <scope>IDENTIFICATION</scope>
</reference>
<keyword evidence="6" id="KW-1185">Reference proteome</keyword>
<dbReference type="WBParaSite" id="jg15783">
    <property type="protein sequence ID" value="jg15783"/>
    <property type="gene ID" value="jg15783"/>
</dbReference>
<proteinExistence type="inferred from homology"/>
<evidence type="ECO:0000256" key="4">
    <source>
        <dbReference type="SAM" id="MobiDB-lite"/>
    </source>
</evidence>
<dbReference type="Pfam" id="PF02902">
    <property type="entry name" value="Peptidase_C48"/>
    <property type="match status" value="1"/>
</dbReference>
<keyword evidence="2" id="KW-0645">Protease</keyword>
<keyword evidence="3" id="KW-0378">Hydrolase</keyword>
<name>A0A915D5G9_9BILA</name>
<dbReference type="SUPFAM" id="SSF54001">
    <property type="entry name" value="Cysteine proteinases"/>
    <property type="match status" value="1"/>
</dbReference>
<dbReference type="Proteomes" id="UP000887574">
    <property type="component" value="Unplaced"/>
</dbReference>